<dbReference type="EMBL" id="KN840440">
    <property type="protein sequence ID" value="KIP12309.1"/>
    <property type="molecule type" value="Genomic_DNA"/>
</dbReference>
<feature type="domain" description="Carbohydrate-binding module family 19" evidence="2">
    <location>
        <begin position="38"/>
        <end position="86"/>
    </location>
</feature>
<dbReference type="Pfam" id="PF03427">
    <property type="entry name" value="CBM_19"/>
    <property type="match status" value="1"/>
</dbReference>
<organism evidence="3 4">
    <name type="scientific">Phlebiopsis gigantea (strain 11061_1 CR5-6)</name>
    <name type="common">White-rot fungus</name>
    <name type="synonym">Peniophora gigantea</name>
    <dbReference type="NCBI Taxonomy" id="745531"/>
    <lineage>
        <taxon>Eukaryota</taxon>
        <taxon>Fungi</taxon>
        <taxon>Dikarya</taxon>
        <taxon>Basidiomycota</taxon>
        <taxon>Agaricomycotina</taxon>
        <taxon>Agaricomycetes</taxon>
        <taxon>Polyporales</taxon>
        <taxon>Phanerochaetaceae</taxon>
        <taxon>Phlebiopsis</taxon>
    </lineage>
</organism>
<dbReference type="HOGENOM" id="CLU_1267251_0_0_1"/>
<reference evidence="3 4" key="1">
    <citation type="journal article" date="2014" name="PLoS Genet.">
        <title>Analysis of the Phlebiopsis gigantea genome, transcriptome and secretome provides insight into its pioneer colonization strategies of wood.</title>
        <authorList>
            <person name="Hori C."/>
            <person name="Ishida T."/>
            <person name="Igarashi K."/>
            <person name="Samejima M."/>
            <person name="Suzuki H."/>
            <person name="Master E."/>
            <person name="Ferreira P."/>
            <person name="Ruiz-Duenas F.J."/>
            <person name="Held B."/>
            <person name="Canessa P."/>
            <person name="Larrondo L.F."/>
            <person name="Schmoll M."/>
            <person name="Druzhinina I.S."/>
            <person name="Kubicek C.P."/>
            <person name="Gaskell J.A."/>
            <person name="Kersten P."/>
            <person name="St John F."/>
            <person name="Glasner J."/>
            <person name="Sabat G."/>
            <person name="Splinter BonDurant S."/>
            <person name="Syed K."/>
            <person name="Yadav J."/>
            <person name="Mgbeahuruike A.C."/>
            <person name="Kovalchuk A."/>
            <person name="Asiegbu F.O."/>
            <person name="Lackner G."/>
            <person name="Hoffmeister D."/>
            <person name="Rencoret J."/>
            <person name="Gutierrez A."/>
            <person name="Sun H."/>
            <person name="Lindquist E."/>
            <person name="Barry K."/>
            <person name="Riley R."/>
            <person name="Grigoriev I.V."/>
            <person name="Henrissat B."/>
            <person name="Kues U."/>
            <person name="Berka R.M."/>
            <person name="Martinez A.T."/>
            <person name="Covert S.F."/>
            <person name="Blanchette R.A."/>
            <person name="Cullen D."/>
        </authorList>
    </citation>
    <scope>NUCLEOTIDE SEQUENCE [LARGE SCALE GENOMIC DNA]</scope>
    <source>
        <strain evidence="3 4">11061_1 CR5-6</strain>
    </source>
</reference>
<proteinExistence type="predicted"/>
<dbReference type="InterPro" id="IPR005089">
    <property type="entry name" value="CBM19"/>
</dbReference>
<name>A0A0C3P336_PHLG1</name>
<keyword evidence="4" id="KW-1185">Reference proteome</keyword>
<dbReference type="Proteomes" id="UP000053257">
    <property type="component" value="Unassembled WGS sequence"/>
</dbReference>
<evidence type="ECO:0000259" key="2">
    <source>
        <dbReference type="Pfam" id="PF03427"/>
    </source>
</evidence>
<dbReference type="GO" id="GO:0006032">
    <property type="term" value="P:chitin catabolic process"/>
    <property type="evidence" value="ECO:0007669"/>
    <property type="project" value="InterPro"/>
</dbReference>
<feature type="chain" id="PRO_5002167722" description="Carbohydrate-binding module family 19 domain-containing protein" evidence="1">
    <location>
        <begin position="20"/>
        <end position="220"/>
    </location>
</feature>
<gene>
    <name evidence="3" type="ORF">PHLGIDRAFT_17696</name>
</gene>
<dbReference type="AlphaFoldDB" id="A0A0C3P336"/>
<feature type="signal peptide" evidence="1">
    <location>
        <begin position="1"/>
        <end position="19"/>
    </location>
</feature>
<accession>A0A0C3P336</accession>
<evidence type="ECO:0000256" key="1">
    <source>
        <dbReference type="SAM" id="SignalP"/>
    </source>
</evidence>
<protein>
    <recommendedName>
        <fullName evidence="2">Carbohydrate-binding module family 19 domain-containing protein</fullName>
    </recommendedName>
</protein>
<evidence type="ECO:0000313" key="3">
    <source>
        <dbReference type="EMBL" id="KIP12309.1"/>
    </source>
</evidence>
<keyword evidence="1" id="KW-0732">Signal</keyword>
<dbReference type="OrthoDB" id="2362516at2759"/>
<evidence type="ECO:0000313" key="4">
    <source>
        <dbReference type="Proteomes" id="UP000053257"/>
    </source>
</evidence>
<sequence>MFSTASFLPLLTLVLAAVASPMVERRAAFTLQNGKDAQALNAKFATLSAASSCTSGENACINGAFAQCSNGRFVTMPCAGGLTCVALPLVNSAGTSITCDTEADAAARIANTGATGGISGRSLKSRAAFTLQNGQDAQKLNAQFETLTASSPCTDGQNACVQGDFAQCVAGKFITMPCSGGLSCVALPLVNSPGTSITCDTQADAAARISATGATGGISG</sequence>
<dbReference type="GO" id="GO:0008061">
    <property type="term" value="F:chitin binding"/>
    <property type="evidence" value="ECO:0007669"/>
    <property type="project" value="InterPro"/>
</dbReference>